<dbReference type="AlphaFoldDB" id="A0A1Y3EBD8"/>
<evidence type="ECO:0000256" key="1">
    <source>
        <dbReference type="ARBA" id="ARBA00004141"/>
    </source>
</evidence>
<dbReference type="PANTHER" id="PTHR12385:SF14">
    <property type="entry name" value="CHOLINE TRANSPORTER-LIKE 2"/>
    <property type="match status" value="1"/>
</dbReference>
<evidence type="ECO:0000313" key="9">
    <source>
        <dbReference type="Proteomes" id="UP000243006"/>
    </source>
</evidence>
<feature type="transmembrane region" description="Helical" evidence="7">
    <location>
        <begin position="6"/>
        <end position="26"/>
    </location>
</feature>
<dbReference type="InterPro" id="IPR007603">
    <property type="entry name" value="Choline_transptr-like"/>
</dbReference>
<name>A0A1Y3EBD8_9BILA</name>
<evidence type="ECO:0000256" key="7">
    <source>
        <dbReference type="RuleBase" id="RU368066"/>
    </source>
</evidence>
<feature type="transmembrane region" description="Helical" evidence="7">
    <location>
        <begin position="183"/>
        <end position="204"/>
    </location>
</feature>
<gene>
    <name evidence="8" type="ORF">D917_02928</name>
</gene>
<comment type="caution">
    <text evidence="8">The sequence shown here is derived from an EMBL/GenBank/DDBJ whole genome shotgun (WGS) entry which is preliminary data.</text>
</comment>
<evidence type="ECO:0000256" key="5">
    <source>
        <dbReference type="ARBA" id="ARBA00023136"/>
    </source>
</evidence>
<evidence type="ECO:0000256" key="4">
    <source>
        <dbReference type="ARBA" id="ARBA00022989"/>
    </source>
</evidence>
<dbReference type="GO" id="GO:0022857">
    <property type="term" value="F:transmembrane transporter activity"/>
    <property type="evidence" value="ECO:0007669"/>
    <property type="project" value="UniProtKB-UniRule"/>
</dbReference>
<keyword evidence="3 7" id="KW-0812">Transmembrane</keyword>
<proteinExistence type="inferred from homology"/>
<keyword evidence="6" id="KW-0325">Glycoprotein</keyword>
<feature type="transmembrane region" description="Helical" evidence="7">
    <location>
        <begin position="273"/>
        <end position="297"/>
    </location>
</feature>
<dbReference type="GO" id="GO:0005886">
    <property type="term" value="C:plasma membrane"/>
    <property type="evidence" value="ECO:0007669"/>
    <property type="project" value="UniProtKB-SubCell"/>
</dbReference>
<feature type="transmembrane region" description="Helical" evidence="7">
    <location>
        <begin position="220"/>
        <end position="253"/>
    </location>
</feature>
<organism evidence="8 9">
    <name type="scientific">Trichinella nativa</name>
    <dbReference type="NCBI Taxonomy" id="6335"/>
    <lineage>
        <taxon>Eukaryota</taxon>
        <taxon>Metazoa</taxon>
        <taxon>Ecdysozoa</taxon>
        <taxon>Nematoda</taxon>
        <taxon>Enoplea</taxon>
        <taxon>Dorylaimia</taxon>
        <taxon>Trichinellida</taxon>
        <taxon>Trichinellidae</taxon>
        <taxon>Trichinella</taxon>
    </lineage>
</organism>
<sequence>MFDENNRLTLIFIAIWFFVNGDITYLTRGVDDMGNRCEVDEPYLFPMNFLDPSKSLWICVTQCPNETIRTRSELYQLGKEKNVKLCNYSVPLEDYMNEKLYPKGTKGPCPVMPVYSSDVYNLHLDYSIYNCSGDSNSSCPFVGSITCWILYWNQGDELSEFQKQTMEILNSLKSFLFFQGENYLTAILLTILTIVLLLITPWIWKHLYFVTEVFRNSRSAIFWMPCMILLPILTAFTILAVALFISISALFGLTMAYGEMKAPRLLNLFMHKINIIGIHIPTGVLVLYHILMLIWTWEFLIDFQQLSISIAVAECKQSNRMTRVCHAVGLTLRYHLGTVIFGSLVISLMRVFRAVLSILEAKMLALRKKRATGASGCLKCIQSILRFCNSAAYTVTAVNGTAFCESSSRASALIGGHLVKFTLVRTLCSLFLFIGKLVVSTLSAIMLSSLLKNNLAINRSIVPIIVVFLLAYIYGRMFFSIYDSVVNSMAIIYCIVQTECREDRRSYFTEDQIEFFEKMKDDPVPSQIPHHDEEAN</sequence>
<comment type="similarity">
    <text evidence="2 7">Belongs to the CTL (choline transporter-like) family.</text>
</comment>
<feature type="transmembrane region" description="Helical" evidence="7">
    <location>
        <begin position="430"/>
        <end position="450"/>
    </location>
</feature>
<reference evidence="8 9" key="1">
    <citation type="submission" date="2015-04" db="EMBL/GenBank/DDBJ databases">
        <title>Draft genome of the roundworm Trichinella nativa.</title>
        <authorList>
            <person name="Mitreva M."/>
        </authorList>
    </citation>
    <scope>NUCLEOTIDE SEQUENCE [LARGE SCALE GENOMIC DNA]</scope>
    <source>
        <strain evidence="8 9">ISS45</strain>
    </source>
</reference>
<feature type="transmembrane region" description="Helical" evidence="7">
    <location>
        <begin position="339"/>
        <end position="359"/>
    </location>
</feature>
<protein>
    <recommendedName>
        <fullName evidence="7">Choline transporter-like protein</fullName>
    </recommendedName>
</protein>
<feature type="transmembrane region" description="Helical" evidence="7">
    <location>
        <begin position="456"/>
        <end position="474"/>
    </location>
</feature>
<dbReference type="Proteomes" id="UP000243006">
    <property type="component" value="Unassembled WGS sequence"/>
</dbReference>
<dbReference type="Pfam" id="PF04515">
    <property type="entry name" value="Choline_transpo"/>
    <property type="match status" value="1"/>
</dbReference>
<evidence type="ECO:0000256" key="2">
    <source>
        <dbReference type="ARBA" id="ARBA00007168"/>
    </source>
</evidence>
<evidence type="ECO:0000256" key="3">
    <source>
        <dbReference type="ARBA" id="ARBA00022692"/>
    </source>
</evidence>
<accession>A0A1Y3EBD8</accession>
<dbReference type="EMBL" id="LVZM01017507">
    <property type="protein sequence ID" value="OUC42453.1"/>
    <property type="molecule type" value="Genomic_DNA"/>
</dbReference>
<evidence type="ECO:0000256" key="6">
    <source>
        <dbReference type="ARBA" id="ARBA00023180"/>
    </source>
</evidence>
<dbReference type="PANTHER" id="PTHR12385">
    <property type="entry name" value="CHOLINE TRANSPORTER-LIKE (SLC FAMILY 44)"/>
    <property type="match status" value="1"/>
</dbReference>
<evidence type="ECO:0000313" key="8">
    <source>
        <dbReference type="EMBL" id="OUC42453.1"/>
    </source>
</evidence>
<comment type="subcellular location">
    <subcellularLocation>
        <location evidence="7">Cell membrane</location>
        <topology evidence="7">Multi-pass membrane protein</topology>
    </subcellularLocation>
    <subcellularLocation>
        <location evidence="1">Membrane</location>
        <topology evidence="1">Multi-pass membrane protein</topology>
    </subcellularLocation>
</comment>
<comment type="function">
    <text evidence="7">Choline transporter.</text>
</comment>
<keyword evidence="4 7" id="KW-1133">Transmembrane helix</keyword>
<keyword evidence="5 7" id="KW-0472">Membrane</keyword>